<evidence type="ECO:0000256" key="1">
    <source>
        <dbReference type="ARBA" id="ARBA00022884"/>
    </source>
</evidence>
<protein>
    <submittedName>
        <fullName evidence="2">5-formyltetrahydrofolate cyclo-ligase</fullName>
    </submittedName>
</protein>
<dbReference type="SUPFAM" id="SSF100950">
    <property type="entry name" value="NagB/RpiA/CoA transferase-like"/>
    <property type="match status" value="1"/>
</dbReference>
<reference evidence="3" key="1">
    <citation type="journal article" date="2009" name="BMC Genomics">
        <title>The complete genome sequence of Staphylothermus marinus reveals differences in sulfur metabolism among heterotrophic Crenarchaeota.</title>
        <authorList>
            <person name="Anderson I.J."/>
            <person name="Dharmarajan L."/>
            <person name="Rodriguez J."/>
            <person name="Hooper S."/>
            <person name="Porat I."/>
            <person name="Ulrich L.E."/>
            <person name="Elkins J.G."/>
            <person name="Mavromatis K."/>
            <person name="Sun H."/>
            <person name="Land M."/>
            <person name="Lapidus A."/>
            <person name="Lucas S."/>
            <person name="Barry K."/>
            <person name="Huber H."/>
            <person name="Zhulin I.B."/>
            <person name="Whitman W.B."/>
            <person name="Mukhopadhyay B."/>
            <person name="Woese C."/>
            <person name="Bristow J."/>
            <person name="Kyrpides N."/>
        </authorList>
    </citation>
    <scope>NUCLEOTIDE SEQUENCE [LARGE SCALE GENOMIC DNA]</scope>
    <source>
        <strain evidence="3">ATCC 43588 / DSM 3639 / JCM 9404 / F1</strain>
    </source>
</reference>
<dbReference type="PANTHER" id="PTHR13017">
    <property type="entry name" value="5-FORMYLTETRAHYDROFOLATE CYCLO-LIGASE-RELATED"/>
    <property type="match status" value="1"/>
</dbReference>
<dbReference type="AlphaFoldDB" id="A3DLU1"/>
<dbReference type="eggNOG" id="arCOG00474">
    <property type="taxonomic scope" value="Archaea"/>
</dbReference>
<dbReference type="GeneID" id="4907906"/>
<dbReference type="FunFam" id="3.40.50.10420:FF:000001">
    <property type="entry name" value="Methenyltetrahydrofolate synthase domain-containing protein"/>
    <property type="match status" value="1"/>
</dbReference>
<keyword evidence="3" id="KW-1185">Reference proteome</keyword>
<sequence length="242" mass="27548">MNNIKELKKKIREHIWSIMEMKNTARFPRPVYGRIPNFVGAEQAALKIKSLDIWEKAEVIKANPDSPQKPLRYYALMNGKKLIMATPRLREGFLLLDPSKIPSTKYSYASTIRGAFIYGRKISLREIPMVDLIVTGCVAVDRRGGRLGKGGGYAELEYAILREIGSIDEQVYVVTTVHDIQIVDHVPLEPHDLTVDIIATPTRIHIVEPRPPKPKGIIWELLGEKRKLSVFRELEDIVKKKS</sequence>
<dbReference type="Gene3D" id="3.40.50.10420">
    <property type="entry name" value="NagB/RpiA/CoA transferase-like"/>
    <property type="match status" value="1"/>
</dbReference>
<evidence type="ECO:0000313" key="3">
    <source>
        <dbReference type="Proteomes" id="UP000000254"/>
    </source>
</evidence>
<dbReference type="InterPro" id="IPR024185">
    <property type="entry name" value="FTHF_cligase-like_sf"/>
</dbReference>
<gene>
    <name evidence="2" type="ordered locus">Smar_0493</name>
</gene>
<evidence type="ECO:0000313" key="2">
    <source>
        <dbReference type="EMBL" id="ABN69601.1"/>
    </source>
</evidence>
<dbReference type="Proteomes" id="UP000000254">
    <property type="component" value="Chromosome"/>
</dbReference>
<keyword evidence="1" id="KW-0694">RNA-binding</keyword>
<dbReference type="GO" id="GO:0005737">
    <property type="term" value="C:cytoplasm"/>
    <property type="evidence" value="ECO:0007669"/>
    <property type="project" value="TreeGrafter"/>
</dbReference>
<organism evidence="2 3">
    <name type="scientific">Staphylothermus marinus (strain ATCC 43588 / DSM 3639 / JCM 9404 / F1)</name>
    <dbReference type="NCBI Taxonomy" id="399550"/>
    <lineage>
        <taxon>Archaea</taxon>
        <taxon>Thermoproteota</taxon>
        <taxon>Thermoprotei</taxon>
        <taxon>Desulfurococcales</taxon>
        <taxon>Desulfurococcaceae</taxon>
        <taxon>Staphylothermus</taxon>
    </lineage>
</organism>
<dbReference type="InterPro" id="IPR002698">
    <property type="entry name" value="FTHF_cligase"/>
</dbReference>
<dbReference type="GO" id="GO:0003723">
    <property type="term" value="F:RNA binding"/>
    <property type="evidence" value="ECO:0007669"/>
    <property type="project" value="UniProtKB-KW"/>
</dbReference>
<reference evidence="2 3" key="2">
    <citation type="journal article" date="2009" name="Stand. Genomic Sci.">
        <title>Complete genome sequence of Staphylothermus marinus Stetter and Fiala 1986 type strain F1.</title>
        <authorList>
            <person name="Anderson I.J."/>
            <person name="Sun H."/>
            <person name="Lapidus A."/>
            <person name="Copeland A."/>
            <person name="Glavina Del Rio T."/>
            <person name="Tice H."/>
            <person name="Dalin E."/>
            <person name="Lucas S."/>
            <person name="Barry K."/>
            <person name="Land M."/>
            <person name="Richardson P."/>
            <person name="Huber H."/>
            <person name="Kyrpides N.C."/>
        </authorList>
    </citation>
    <scope>NUCLEOTIDE SEQUENCE [LARGE SCALE GENOMIC DNA]</scope>
    <source>
        <strain evidence="3">ATCC 43588 / DSM 3639 / JCM 9404 / F1</strain>
    </source>
</reference>
<name>A3DLU1_STAMF</name>
<dbReference type="OrthoDB" id="18307at2157"/>
<dbReference type="InterPro" id="IPR037171">
    <property type="entry name" value="NagB/RpiA_transferase-like"/>
</dbReference>
<dbReference type="EMBL" id="CP000575">
    <property type="protein sequence ID" value="ABN69601.1"/>
    <property type="molecule type" value="Genomic_DNA"/>
</dbReference>
<dbReference type="RefSeq" id="WP_011838792.1">
    <property type="nucleotide sequence ID" value="NC_009033.1"/>
</dbReference>
<dbReference type="KEGG" id="smr:Smar_0493"/>
<dbReference type="STRING" id="399550.Smar_0493"/>
<dbReference type="Pfam" id="PF01812">
    <property type="entry name" value="5-FTHF_cyc-lig"/>
    <property type="match status" value="1"/>
</dbReference>
<dbReference type="PANTHER" id="PTHR13017:SF0">
    <property type="entry name" value="METHENYLTETRAHYDROFOLATE SYNTHASE DOMAIN-CONTAINING PROTEIN"/>
    <property type="match status" value="1"/>
</dbReference>
<proteinExistence type="predicted"/>
<dbReference type="HOGENOM" id="CLU_031500_2_0_2"/>
<accession>A3DLU1</accession>